<dbReference type="EMBL" id="MDGQ01000005">
    <property type="protein sequence ID" value="OEJ99992.1"/>
    <property type="molecule type" value="Genomic_DNA"/>
</dbReference>
<accession>A0A1E5SLJ5</accession>
<organism evidence="2 3">
    <name type="scientific">Roseivirga misakiensis</name>
    <dbReference type="NCBI Taxonomy" id="1563681"/>
    <lineage>
        <taxon>Bacteria</taxon>
        <taxon>Pseudomonadati</taxon>
        <taxon>Bacteroidota</taxon>
        <taxon>Cytophagia</taxon>
        <taxon>Cytophagales</taxon>
        <taxon>Roseivirgaceae</taxon>
        <taxon>Roseivirga</taxon>
    </lineage>
</organism>
<dbReference type="RefSeq" id="WP_069835455.1">
    <property type="nucleotide sequence ID" value="NZ_MDGQ01000005.1"/>
</dbReference>
<name>A0A1E5SLJ5_9BACT</name>
<dbReference type="Proteomes" id="UP000095552">
    <property type="component" value="Unassembled WGS sequence"/>
</dbReference>
<evidence type="ECO:0000313" key="2">
    <source>
        <dbReference type="EMBL" id="OEJ99992.1"/>
    </source>
</evidence>
<evidence type="ECO:0008006" key="4">
    <source>
        <dbReference type="Google" id="ProtNLM"/>
    </source>
</evidence>
<feature type="chain" id="PRO_5009185212" description="Adhesin domain-containing protein" evidence="1">
    <location>
        <begin position="20"/>
        <end position="242"/>
    </location>
</feature>
<reference evidence="2 3" key="1">
    <citation type="submission" date="2016-08" db="EMBL/GenBank/DDBJ databases">
        <title>Draft genome of Fabibacter sp. strain SK-8.</title>
        <authorList>
            <person name="Wong S.-K."/>
            <person name="Hamasaki K."/>
            <person name="Yoshizawa S."/>
        </authorList>
    </citation>
    <scope>NUCLEOTIDE SEQUENCE [LARGE SCALE GENOMIC DNA]</scope>
    <source>
        <strain evidence="2 3">SK-8</strain>
    </source>
</reference>
<comment type="caution">
    <text evidence="2">The sequence shown here is derived from an EMBL/GenBank/DDBJ whole genome shotgun (WGS) entry which is preliminary data.</text>
</comment>
<evidence type="ECO:0000313" key="3">
    <source>
        <dbReference type="Proteomes" id="UP000095552"/>
    </source>
</evidence>
<dbReference type="OrthoDB" id="1115882at2"/>
<keyword evidence="3" id="KW-1185">Reference proteome</keyword>
<evidence type="ECO:0000256" key="1">
    <source>
        <dbReference type="SAM" id="SignalP"/>
    </source>
</evidence>
<protein>
    <recommendedName>
        <fullName evidence="4">Adhesin domain-containing protein</fullName>
    </recommendedName>
</protein>
<proteinExistence type="predicted"/>
<dbReference type="AlphaFoldDB" id="A0A1E5SLJ5"/>
<feature type="signal peptide" evidence="1">
    <location>
        <begin position="1"/>
        <end position="19"/>
    </location>
</feature>
<dbReference type="STRING" id="1563681.BFP71_10640"/>
<keyword evidence="1" id="KW-0732">Signal</keyword>
<sequence length="242" mass="27129">MKRSIITTLFMLFVIIGQAQEQSTKSFPLKSAKEVSLDFEYPQIVKIKTWDKDEVQVISKLDINEGKDNDNFTLRSTSEGGRLTISSKLTGLSKYDGVYMSSSDDYEDHKQKVFKNGKRVDQGNGNRNKGVEIFIVVEVTVPKNRPLTITAKYGLVEVVDLPIELFVDAHFGGADLTIKENNIGFLTVSSSWGQLFSDLNSDFNIKGNDMPGKKMIAELSTKKNGNKVNVETRFGNVFLRKN</sequence>
<gene>
    <name evidence="2" type="ORF">BFP71_10640</name>
</gene>